<comment type="catalytic activity">
    <reaction evidence="1 13">
        <text>[(1-&gt;4)-alpha-D-glucosyl](n) + phosphate = [(1-&gt;4)-alpha-D-glucosyl](n-1) + alpha-D-glucose 1-phosphate</text>
        <dbReference type="Rhea" id="RHEA:41732"/>
        <dbReference type="Rhea" id="RHEA-COMP:9584"/>
        <dbReference type="Rhea" id="RHEA-COMP:9586"/>
        <dbReference type="ChEBI" id="CHEBI:15444"/>
        <dbReference type="ChEBI" id="CHEBI:43474"/>
        <dbReference type="ChEBI" id="CHEBI:58601"/>
        <dbReference type="EC" id="2.4.1.1"/>
    </reaction>
</comment>
<name>A0A0D7X5F2_9BACL</name>
<keyword evidence="6" id="KW-0021">Allosteric enzyme</keyword>
<dbReference type="CDD" id="cd04300">
    <property type="entry name" value="GT35_Glycogen_Phosphorylase"/>
    <property type="match status" value="1"/>
</dbReference>
<evidence type="ECO:0000256" key="12">
    <source>
        <dbReference type="PIRSR" id="PIRSR000460-1"/>
    </source>
</evidence>
<evidence type="ECO:0000313" key="15">
    <source>
        <dbReference type="Proteomes" id="UP000032534"/>
    </source>
</evidence>
<keyword evidence="10 13" id="KW-0119">Carbohydrate metabolism</keyword>
<dbReference type="FunFam" id="3.40.50.2000:FF:000153">
    <property type="entry name" value="Alpha-1,4 glucan phosphorylase"/>
    <property type="match status" value="1"/>
</dbReference>
<dbReference type="NCBIfam" id="TIGR02093">
    <property type="entry name" value="P_ylase"/>
    <property type="match status" value="1"/>
</dbReference>
<evidence type="ECO:0000256" key="3">
    <source>
        <dbReference type="ARBA" id="ARBA00004496"/>
    </source>
</evidence>
<evidence type="ECO:0000313" key="14">
    <source>
        <dbReference type="EMBL" id="KJD46213.1"/>
    </source>
</evidence>
<dbReference type="GO" id="GO:0008184">
    <property type="term" value="F:glycogen phosphorylase activity"/>
    <property type="evidence" value="ECO:0007669"/>
    <property type="project" value="InterPro"/>
</dbReference>
<dbReference type="PATRIC" id="fig|159743.3.peg.1669"/>
<comment type="similarity">
    <text evidence="4 13">Belongs to the glycogen phosphorylase family.</text>
</comment>
<evidence type="ECO:0000256" key="1">
    <source>
        <dbReference type="ARBA" id="ARBA00001275"/>
    </source>
</evidence>
<dbReference type="InterPro" id="IPR000811">
    <property type="entry name" value="Glyco_trans_35"/>
</dbReference>
<dbReference type="GO" id="GO:0005980">
    <property type="term" value="P:glycogen catabolic process"/>
    <property type="evidence" value="ECO:0007669"/>
    <property type="project" value="TreeGrafter"/>
</dbReference>
<dbReference type="SUPFAM" id="SSF53756">
    <property type="entry name" value="UDP-Glycosyltransferase/glycogen phosphorylase"/>
    <property type="match status" value="1"/>
</dbReference>
<sequence>MFSNKEAFKQAFREQLVGRLGKPMQEAQAEDVYKVLGGMIREQVGKNWAETNQAYKEGQEKQVYYFSLEFLIGRLLGSNLLNLGVLDMVRQALGELGWDLEEIEEQETDAGLGNGGLGRLAACFMDSLASLGYAGHGCGIRYKYGLFEQRIVDGNQVELPDYWLQKGNVWEERRPDKKVEVQFWGHVETREEDGRLVFETQDAETVWAVPYDIPLVGYGHAQVNTLRIWSAESALDPVRGPIRGEGGYYRFLDYNRSVESISAFLYPDDSNYEGKLLRLKQQYFLCSAGLQSILRTFEKLRLPYSQLPDKIALHINDTHPTLVIPELMRILMDVKGLGWDEAWDITTRTVSYTNHTILSEALEQWPVNMVRELLPRVSLIIEEINKRYCAMLLERYPGQDIKIGEMAIIHGEQIRMAHLAIVGSYSVNGVAALHTQILKEREMKPFHELYPGRFNNKTNGIAHRRWLMHANPELASLYDETIGTRWRTRPRELIDLLRYSGDESFKERLQAIKRSNKVRLAEQVFAKQSVRLDTSSIFDVQVKRLHGYKRQLLNILHVMHVYNQLKHNPSLDVVPRTFIFGAKAAPGYYLAKQTIKLINNVADTINRDVDVRDKLKVVFLENYSVSLAELIIPAADVSEQISTAGKEASGTGNMKFMMNGALTLGTLDGANVEMHEMVGDDNMFIFGMKVDQIEAYYRDGQYSARKTANSDERLREVLDQLVNDAPFTRHEREFEAIYQSLIDHNDEYFVLKDFAAYVDTQVHIEQVYRNPSEWTRRAIVNMAHAGKFSSDCTIQQYAADIWNIVPLQNDVNKRILS</sequence>
<evidence type="ECO:0000256" key="2">
    <source>
        <dbReference type="ARBA" id="ARBA00001933"/>
    </source>
</evidence>
<dbReference type="PROSITE" id="PS00102">
    <property type="entry name" value="PHOSPHORYLASE"/>
    <property type="match status" value="1"/>
</dbReference>
<comment type="caution">
    <text evidence="14">The sequence shown here is derived from an EMBL/GenBank/DDBJ whole genome shotgun (WGS) entry which is preliminary data.</text>
</comment>
<dbReference type="OrthoDB" id="9760804at2"/>
<comment type="function">
    <text evidence="11">Phosphorylase is an important allosteric enzyme in carbohydrate metabolism. Enzymes from different sources differ in their regulatory mechanisms and in their natural substrates. However, all known phosphorylases share catalytic and structural properties.</text>
</comment>
<evidence type="ECO:0000256" key="10">
    <source>
        <dbReference type="ARBA" id="ARBA00023277"/>
    </source>
</evidence>
<dbReference type="GO" id="GO:0005737">
    <property type="term" value="C:cytoplasm"/>
    <property type="evidence" value="ECO:0007669"/>
    <property type="project" value="UniProtKB-SubCell"/>
</dbReference>
<feature type="modified residue" description="N6-(pyridoxal phosphate)lysine" evidence="12">
    <location>
        <position position="655"/>
    </location>
</feature>
<dbReference type="FunFam" id="3.40.50.2000:FF:000003">
    <property type="entry name" value="Alpha-1,4 glucan phosphorylase"/>
    <property type="match status" value="1"/>
</dbReference>
<comment type="function">
    <text evidence="13">Allosteric enzyme that catalyzes the rate-limiting step in glycogen catabolism, the phosphorolytic cleavage of glycogen to produce glucose-1-phosphate, and plays a central role in maintaining cellular and organismal glucose homeostasis.</text>
</comment>
<reference evidence="14 15" key="1">
    <citation type="submission" date="2014-11" db="EMBL/GenBank/DDBJ databases">
        <title>Draft Genome Sequences of Paenibacillus polymyxa NRRL B-30509 and Paenibacillus terrae NRRL B-30644, Strains from a Poultry Environment that Produce Tridecaptin A and Paenicidins.</title>
        <authorList>
            <person name="van Belkum M.J."/>
            <person name="Lohans C.T."/>
            <person name="Vederas J.C."/>
        </authorList>
    </citation>
    <scope>NUCLEOTIDE SEQUENCE [LARGE SCALE GENOMIC DNA]</scope>
    <source>
        <strain evidence="14 15">NRRL B-30644</strain>
    </source>
</reference>
<evidence type="ECO:0000256" key="8">
    <source>
        <dbReference type="ARBA" id="ARBA00022679"/>
    </source>
</evidence>
<dbReference type="PANTHER" id="PTHR11468">
    <property type="entry name" value="GLYCOGEN PHOSPHORYLASE"/>
    <property type="match status" value="1"/>
</dbReference>
<dbReference type="GO" id="GO:0030170">
    <property type="term" value="F:pyridoxal phosphate binding"/>
    <property type="evidence" value="ECO:0007669"/>
    <property type="project" value="InterPro"/>
</dbReference>
<evidence type="ECO:0000256" key="13">
    <source>
        <dbReference type="RuleBase" id="RU000587"/>
    </source>
</evidence>
<gene>
    <name evidence="14" type="ORF">QD47_07605</name>
</gene>
<evidence type="ECO:0000256" key="4">
    <source>
        <dbReference type="ARBA" id="ARBA00006047"/>
    </source>
</evidence>
<evidence type="ECO:0000256" key="6">
    <source>
        <dbReference type="ARBA" id="ARBA00022533"/>
    </source>
</evidence>
<evidence type="ECO:0000256" key="7">
    <source>
        <dbReference type="ARBA" id="ARBA00022676"/>
    </source>
</evidence>
<keyword evidence="9 12" id="KW-0663">Pyridoxal phosphate</keyword>
<dbReference type="Pfam" id="PF00343">
    <property type="entry name" value="Phosphorylase"/>
    <property type="match status" value="1"/>
</dbReference>
<evidence type="ECO:0000256" key="9">
    <source>
        <dbReference type="ARBA" id="ARBA00022898"/>
    </source>
</evidence>
<dbReference type="EMBL" id="JTHP01000010">
    <property type="protein sequence ID" value="KJD46213.1"/>
    <property type="molecule type" value="Genomic_DNA"/>
</dbReference>
<dbReference type="InterPro" id="IPR035090">
    <property type="entry name" value="Pyridoxal_P_attach_site"/>
</dbReference>
<dbReference type="AlphaFoldDB" id="A0A0D7X5F2"/>
<protein>
    <recommendedName>
        <fullName evidence="13">Alpha-1,4 glucan phosphorylase</fullName>
        <ecNumber evidence="13">2.4.1.1</ecNumber>
    </recommendedName>
</protein>
<comment type="cofactor">
    <cofactor evidence="2 13">
        <name>pyridoxal 5'-phosphate</name>
        <dbReference type="ChEBI" id="CHEBI:597326"/>
    </cofactor>
</comment>
<keyword evidence="8 13" id="KW-0808">Transferase</keyword>
<evidence type="ECO:0000256" key="5">
    <source>
        <dbReference type="ARBA" id="ARBA00022490"/>
    </source>
</evidence>
<keyword evidence="15" id="KW-1185">Reference proteome</keyword>
<keyword evidence="7 13" id="KW-0328">Glycosyltransferase</keyword>
<dbReference type="InterPro" id="IPR011833">
    <property type="entry name" value="Glycg_phsphrylas"/>
</dbReference>
<proteinExistence type="inferred from homology"/>
<comment type="subcellular location">
    <subcellularLocation>
        <location evidence="3">Cytoplasm</location>
    </subcellularLocation>
</comment>
<evidence type="ECO:0000256" key="11">
    <source>
        <dbReference type="ARBA" id="ARBA00025174"/>
    </source>
</evidence>
<dbReference type="PIRSF" id="PIRSF000460">
    <property type="entry name" value="Pprylas_GlgP"/>
    <property type="match status" value="1"/>
</dbReference>
<organism evidence="14 15">
    <name type="scientific">Paenibacillus terrae</name>
    <dbReference type="NCBI Taxonomy" id="159743"/>
    <lineage>
        <taxon>Bacteria</taxon>
        <taxon>Bacillati</taxon>
        <taxon>Bacillota</taxon>
        <taxon>Bacilli</taxon>
        <taxon>Bacillales</taxon>
        <taxon>Paenibacillaceae</taxon>
        <taxon>Paenibacillus</taxon>
    </lineage>
</organism>
<dbReference type="Gene3D" id="3.40.50.2000">
    <property type="entry name" value="Glycogen Phosphorylase B"/>
    <property type="match status" value="2"/>
</dbReference>
<dbReference type="EC" id="2.4.1.1" evidence="13"/>
<dbReference type="Proteomes" id="UP000032534">
    <property type="component" value="Unassembled WGS sequence"/>
</dbReference>
<dbReference type="PANTHER" id="PTHR11468:SF3">
    <property type="entry name" value="GLYCOGEN PHOSPHORYLASE, LIVER FORM"/>
    <property type="match status" value="1"/>
</dbReference>
<keyword evidence="5" id="KW-0963">Cytoplasm</keyword>
<dbReference type="RefSeq" id="WP_044645564.1">
    <property type="nucleotide sequence ID" value="NZ_JTHP01000010.1"/>
</dbReference>
<accession>A0A0D7X5F2</accession>